<dbReference type="PANTHER" id="PTHR32285:SF42">
    <property type="entry name" value="PROTEIN TRICHOME BIREFRINGENCE-LIKE 37"/>
    <property type="match status" value="1"/>
</dbReference>
<dbReference type="GO" id="GO:0016020">
    <property type="term" value="C:membrane"/>
    <property type="evidence" value="ECO:0007669"/>
    <property type="project" value="UniProtKB-SubCell"/>
</dbReference>
<dbReference type="GO" id="GO:0016413">
    <property type="term" value="F:O-acetyltransferase activity"/>
    <property type="evidence" value="ECO:0007669"/>
    <property type="project" value="InterPro"/>
</dbReference>
<evidence type="ECO:0000256" key="2">
    <source>
        <dbReference type="SAM" id="SignalP"/>
    </source>
</evidence>
<protein>
    <recommendedName>
        <fullName evidence="3">Trichome birefringence-like C-terminal domain-containing protein</fullName>
    </recommendedName>
</protein>
<dbReference type="EMBL" id="JAYMYS010000003">
    <property type="protein sequence ID" value="KAK7401750.1"/>
    <property type="molecule type" value="Genomic_DNA"/>
</dbReference>
<organism evidence="4 5">
    <name type="scientific">Psophocarpus tetragonolobus</name>
    <name type="common">Winged bean</name>
    <name type="synonym">Dolichos tetragonolobus</name>
    <dbReference type="NCBI Taxonomy" id="3891"/>
    <lineage>
        <taxon>Eukaryota</taxon>
        <taxon>Viridiplantae</taxon>
        <taxon>Streptophyta</taxon>
        <taxon>Embryophyta</taxon>
        <taxon>Tracheophyta</taxon>
        <taxon>Spermatophyta</taxon>
        <taxon>Magnoliopsida</taxon>
        <taxon>eudicotyledons</taxon>
        <taxon>Gunneridae</taxon>
        <taxon>Pentapetalae</taxon>
        <taxon>rosids</taxon>
        <taxon>fabids</taxon>
        <taxon>Fabales</taxon>
        <taxon>Fabaceae</taxon>
        <taxon>Papilionoideae</taxon>
        <taxon>50 kb inversion clade</taxon>
        <taxon>NPAAA clade</taxon>
        <taxon>indigoferoid/millettioid clade</taxon>
        <taxon>Phaseoleae</taxon>
        <taxon>Psophocarpus</taxon>
    </lineage>
</organism>
<comment type="similarity">
    <text evidence="1">Belongs to the PC-esterase family. TBL subfamily.</text>
</comment>
<dbReference type="PANTHER" id="PTHR32285">
    <property type="entry name" value="PROTEIN TRICHOME BIREFRINGENCE-LIKE 9-RELATED"/>
    <property type="match status" value="1"/>
</dbReference>
<evidence type="ECO:0000313" key="5">
    <source>
        <dbReference type="Proteomes" id="UP001386955"/>
    </source>
</evidence>
<evidence type="ECO:0000256" key="1">
    <source>
        <dbReference type="ARBA" id="ARBA00007727"/>
    </source>
</evidence>
<dbReference type="Proteomes" id="UP001386955">
    <property type="component" value="Unassembled WGS sequence"/>
</dbReference>
<keyword evidence="5" id="KW-1185">Reference proteome</keyword>
<proteinExistence type="inferred from homology"/>
<evidence type="ECO:0000313" key="4">
    <source>
        <dbReference type="EMBL" id="KAK7401750.1"/>
    </source>
</evidence>
<comment type="caution">
    <text evidence="4">The sequence shown here is derived from an EMBL/GenBank/DDBJ whole genome shotgun (WGS) entry which is preliminary data.</text>
</comment>
<dbReference type="InterPro" id="IPR029962">
    <property type="entry name" value="TBL"/>
</dbReference>
<gene>
    <name evidence="4" type="ORF">VNO78_13474</name>
</gene>
<evidence type="ECO:0000259" key="3">
    <source>
        <dbReference type="Pfam" id="PF13839"/>
    </source>
</evidence>
<feature type="chain" id="PRO_5042882559" description="Trichome birefringence-like C-terminal domain-containing protein" evidence="2">
    <location>
        <begin position="36"/>
        <end position="203"/>
    </location>
</feature>
<dbReference type="Pfam" id="PF13839">
    <property type="entry name" value="PC-Esterase"/>
    <property type="match status" value="1"/>
</dbReference>
<sequence length="203" mass="22828">MSECIVEGGFSCRVNLFFFLFFVFLLLGLSSKVRGKHSQQCDLFNGTWVTDEAYPLYQDATCPFFRQGFDGRDFLEKVRGKTIMFVGDSISLNQWQSLTCMLHSAVPTSNYTLTRLHDVSTFTFTTTPVLGSTYPDELPPVLTVLKNVLNTIKKPVTLLDITTLSLLRKYGHSSIYSPTGNECSHGCLPGVPDTWNEILYNLI</sequence>
<reference evidence="4 5" key="1">
    <citation type="submission" date="2024-01" db="EMBL/GenBank/DDBJ databases">
        <title>The genomes of 5 underutilized Papilionoideae crops provide insights into root nodulation and disease resistanc.</title>
        <authorList>
            <person name="Jiang F."/>
        </authorList>
    </citation>
    <scope>NUCLEOTIDE SEQUENCE [LARGE SCALE GENOMIC DNA]</scope>
    <source>
        <strain evidence="4">DUOXIRENSHENG_FW03</strain>
        <tissue evidence="4">Leaves</tissue>
    </source>
</reference>
<dbReference type="GO" id="GO:0005794">
    <property type="term" value="C:Golgi apparatus"/>
    <property type="evidence" value="ECO:0007669"/>
    <property type="project" value="TreeGrafter"/>
</dbReference>
<accession>A0AAN9SP83</accession>
<keyword evidence="2" id="KW-0732">Signal</keyword>
<dbReference type="AlphaFoldDB" id="A0AAN9SP83"/>
<dbReference type="InterPro" id="IPR026057">
    <property type="entry name" value="TBL_C"/>
</dbReference>
<name>A0AAN9SP83_PSOTE</name>
<feature type="signal peptide" evidence="2">
    <location>
        <begin position="1"/>
        <end position="35"/>
    </location>
</feature>
<feature type="domain" description="Trichome birefringence-like C-terminal" evidence="3">
    <location>
        <begin position="69"/>
        <end position="127"/>
    </location>
</feature>